<dbReference type="InterPro" id="IPR043502">
    <property type="entry name" value="DNA/RNA_pol_sf"/>
</dbReference>
<dbReference type="SUPFAM" id="SSF56672">
    <property type="entry name" value="DNA/RNA polymerases"/>
    <property type="match status" value="1"/>
</dbReference>
<dbReference type="InterPro" id="IPR005162">
    <property type="entry name" value="Retrotrans_gag_dom"/>
</dbReference>
<evidence type="ECO:0000256" key="8">
    <source>
        <dbReference type="ARBA" id="ARBA00022918"/>
    </source>
</evidence>
<dbReference type="SUPFAM" id="SSF57756">
    <property type="entry name" value="Retrovirus zinc finger-like domains"/>
    <property type="match status" value="1"/>
</dbReference>
<dbReference type="SMART" id="SM00343">
    <property type="entry name" value="ZnF_C2HC"/>
    <property type="match status" value="1"/>
</dbReference>
<dbReference type="Proteomes" id="UP000603453">
    <property type="component" value="Unassembled WGS sequence"/>
</dbReference>
<proteinExistence type="predicted"/>
<dbReference type="PROSITE" id="PS50158">
    <property type="entry name" value="ZF_CCHC"/>
    <property type="match status" value="1"/>
</dbReference>
<evidence type="ECO:0000256" key="7">
    <source>
        <dbReference type="ARBA" id="ARBA00022801"/>
    </source>
</evidence>
<dbReference type="InterPro" id="IPR041373">
    <property type="entry name" value="RT_RNaseH"/>
</dbReference>
<dbReference type="InterPro" id="IPR001878">
    <property type="entry name" value="Znf_CCHC"/>
</dbReference>
<feature type="domain" description="Reverse transcriptase" evidence="12">
    <location>
        <begin position="798"/>
        <end position="977"/>
    </location>
</feature>
<reference evidence="13" key="1">
    <citation type="submission" date="2020-12" db="EMBL/GenBank/DDBJ databases">
        <title>Metabolic potential, ecology and presence of endohyphal bacteria is reflected in genomic diversity of Mucoromycotina.</title>
        <authorList>
            <person name="Muszewska A."/>
            <person name="Okrasinska A."/>
            <person name="Steczkiewicz K."/>
            <person name="Drgas O."/>
            <person name="Orlowska M."/>
            <person name="Perlinska-Lenart U."/>
            <person name="Aleksandrzak-Piekarczyk T."/>
            <person name="Szatraj K."/>
            <person name="Zielenkiewicz U."/>
            <person name="Pilsyk S."/>
            <person name="Malc E."/>
            <person name="Mieczkowski P."/>
            <person name="Kruszewska J.S."/>
            <person name="Biernat P."/>
            <person name="Pawlowska J."/>
        </authorList>
    </citation>
    <scope>NUCLEOTIDE SEQUENCE</scope>
    <source>
        <strain evidence="13">WA0000017839</strain>
    </source>
</reference>
<dbReference type="InterPro" id="IPR000477">
    <property type="entry name" value="RT_dom"/>
</dbReference>
<evidence type="ECO:0000256" key="3">
    <source>
        <dbReference type="ARBA" id="ARBA00022695"/>
    </source>
</evidence>
<evidence type="ECO:0000256" key="10">
    <source>
        <dbReference type="SAM" id="MobiDB-lite"/>
    </source>
</evidence>
<dbReference type="Pfam" id="PF00078">
    <property type="entry name" value="RVT_1"/>
    <property type="match status" value="1"/>
</dbReference>
<comment type="caution">
    <text evidence="13">The sequence shown here is derived from an EMBL/GenBank/DDBJ whole genome shotgun (WGS) entry which is preliminary data.</text>
</comment>
<keyword evidence="9" id="KW-0479">Metal-binding</keyword>
<keyword evidence="7" id="KW-0378">Hydrolase</keyword>
<dbReference type="Pfam" id="PF17917">
    <property type="entry name" value="RT_RNaseH"/>
    <property type="match status" value="1"/>
</dbReference>
<keyword evidence="8" id="KW-0695">RNA-directed DNA polymerase</keyword>
<dbReference type="InterPro" id="IPR021109">
    <property type="entry name" value="Peptidase_aspartic_dom_sf"/>
</dbReference>
<dbReference type="InterPro" id="IPR036875">
    <property type="entry name" value="Znf_CCHC_sf"/>
</dbReference>
<dbReference type="Pfam" id="PF03732">
    <property type="entry name" value="Retrotrans_gag"/>
    <property type="match status" value="1"/>
</dbReference>
<accession>A0A8H7QG39</accession>
<dbReference type="SUPFAM" id="SSF50630">
    <property type="entry name" value="Acid proteases"/>
    <property type="match status" value="1"/>
</dbReference>
<dbReference type="PANTHER" id="PTHR37984:SF5">
    <property type="entry name" value="PROTEIN NYNRIN-LIKE"/>
    <property type="match status" value="1"/>
</dbReference>
<keyword evidence="9" id="KW-0862">Zinc</keyword>
<dbReference type="PROSITE" id="PS50878">
    <property type="entry name" value="RT_POL"/>
    <property type="match status" value="1"/>
</dbReference>
<dbReference type="CDD" id="cd01647">
    <property type="entry name" value="RT_LTR"/>
    <property type="match status" value="1"/>
</dbReference>
<keyword evidence="3" id="KW-0548">Nucleotidyltransferase</keyword>
<dbReference type="AlphaFoldDB" id="A0A8H7QG39"/>
<evidence type="ECO:0000259" key="12">
    <source>
        <dbReference type="PROSITE" id="PS50878"/>
    </source>
</evidence>
<evidence type="ECO:0000256" key="1">
    <source>
        <dbReference type="ARBA" id="ARBA00012493"/>
    </source>
</evidence>
<dbReference type="GO" id="GO:0006508">
    <property type="term" value="P:proteolysis"/>
    <property type="evidence" value="ECO:0007669"/>
    <property type="project" value="InterPro"/>
</dbReference>
<dbReference type="EMBL" id="JAEPRD010000473">
    <property type="protein sequence ID" value="KAG2191115.1"/>
    <property type="molecule type" value="Genomic_DNA"/>
</dbReference>
<feature type="region of interest" description="Disordered" evidence="10">
    <location>
        <begin position="297"/>
        <end position="317"/>
    </location>
</feature>
<feature type="region of interest" description="Disordered" evidence="10">
    <location>
        <begin position="498"/>
        <end position="525"/>
    </location>
</feature>
<protein>
    <recommendedName>
        <fullName evidence="1">RNA-directed DNA polymerase</fullName>
        <ecNumber evidence="1">2.7.7.49</ecNumber>
    </recommendedName>
</protein>
<evidence type="ECO:0000256" key="6">
    <source>
        <dbReference type="ARBA" id="ARBA00022759"/>
    </source>
</evidence>
<keyword evidence="2" id="KW-0808">Transferase</keyword>
<organism evidence="13 14">
    <name type="scientific">Mucor saturninus</name>
    <dbReference type="NCBI Taxonomy" id="64648"/>
    <lineage>
        <taxon>Eukaryota</taxon>
        <taxon>Fungi</taxon>
        <taxon>Fungi incertae sedis</taxon>
        <taxon>Mucoromycota</taxon>
        <taxon>Mucoromycotina</taxon>
        <taxon>Mucoromycetes</taxon>
        <taxon>Mucorales</taxon>
        <taxon>Mucorineae</taxon>
        <taxon>Mucoraceae</taxon>
        <taxon>Mucor</taxon>
    </lineage>
</organism>
<evidence type="ECO:0000256" key="9">
    <source>
        <dbReference type="PROSITE-ProRule" id="PRU00047"/>
    </source>
</evidence>
<dbReference type="PROSITE" id="PS00141">
    <property type="entry name" value="ASP_PROTEASE"/>
    <property type="match status" value="1"/>
</dbReference>
<dbReference type="OrthoDB" id="5920460at2759"/>
<evidence type="ECO:0000256" key="5">
    <source>
        <dbReference type="ARBA" id="ARBA00022750"/>
    </source>
</evidence>
<dbReference type="Gene3D" id="3.30.70.270">
    <property type="match status" value="2"/>
</dbReference>
<dbReference type="PANTHER" id="PTHR37984">
    <property type="entry name" value="PROTEIN CBG26694"/>
    <property type="match status" value="1"/>
</dbReference>
<feature type="region of interest" description="Disordered" evidence="10">
    <location>
        <begin position="178"/>
        <end position="206"/>
    </location>
</feature>
<evidence type="ECO:0000256" key="2">
    <source>
        <dbReference type="ARBA" id="ARBA00022679"/>
    </source>
</evidence>
<dbReference type="EC" id="2.7.7.49" evidence="1"/>
<dbReference type="GO" id="GO:0003676">
    <property type="term" value="F:nucleic acid binding"/>
    <property type="evidence" value="ECO:0007669"/>
    <property type="project" value="InterPro"/>
</dbReference>
<keyword evidence="5" id="KW-0645">Protease</keyword>
<dbReference type="InterPro" id="IPR001969">
    <property type="entry name" value="Aspartic_peptidase_AS"/>
</dbReference>
<keyword evidence="14" id="KW-1185">Reference proteome</keyword>
<dbReference type="InterPro" id="IPR043128">
    <property type="entry name" value="Rev_trsase/Diguanyl_cyclase"/>
</dbReference>
<dbReference type="GO" id="GO:0004519">
    <property type="term" value="F:endonuclease activity"/>
    <property type="evidence" value="ECO:0007669"/>
    <property type="project" value="UniProtKB-KW"/>
</dbReference>
<name>A0A8H7QG39_9FUNG</name>
<dbReference type="FunFam" id="3.30.70.270:FF:000020">
    <property type="entry name" value="Transposon Tf2-6 polyprotein-like Protein"/>
    <property type="match status" value="1"/>
</dbReference>
<keyword evidence="9" id="KW-0863">Zinc-finger</keyword>
<dbReference type="Gene3D" id="2.40.70.10">
    <property type="entry name" value="Acid Proteases"/>
    <property type="match status" value="1"/>
</dbReference>
<evidence type="ECO:0000313" key="13">
    <source>
        <dbReference type="EMBL" id="KAG2191115.1"/>
    </source>
</evidence>
<feature type="domain" description="CCHC-type" evidence="11">
    <location>
        <begin position="248"/>
        <end position="262"/>
    </location>
</feature>
<dbReference type="InterPro" id="IPR050951">
    <property type="entry name" value="Retrovirus_Pol_polyprotein"/>
</dbReference>
<dbReference type="CDD" id="cd00303">
    <property type="entry name" value="retropepsin_like"/>
    <property type="match status" value="1"/>
</dbReference>
<dbReference type="GO" id="GO:0004190">
    <property type="term" value="F:aspartic-type endopeptidase activity"/>
    <property type="evidence" value="ECO:0007669"/>
    <property type="project" value="UniProtKB-KW"/>
</dbReference>
<evidence type="ECO:0000313" key="14">
    <source>
        <dbReference type="Proteomes" id="UP000603453"/>
    </source>
</evidence>
<keyword evidence="6" id="KW-0255">Endonuclease</keyword>
<dbReference type="Gene3D" id="3.10.10.10">
    <property type="entry name" value="HIV Type 1 Reverse Transcriptase, subunit A, domain 1"/>
    <property type="match status" value="1"/>
</dbReference>
<dbReference type="GO" id="GO:0003964">
    <property type="term" value="F:RNA-directed DNA polymerase activity"/>
    <property type="evidence" value="ECO:0007669"/>
    <property type="project" value="UniProtKB-KW"/>
</dbReference>
<gene>
    <name evidence="13" type="ORF">INT47_001512</name>
</gene>
<keyword evidence="5" id="KW-0064">Aspartyl protease</keyword>
<dbReference type="GO" id="GO:0008270">
    <property type="term" value="F:zinc ion binding"/>
    <property type="evidence" value="ECO:0007669"/>
    <property type="project" value="UniProtKB-KW"/>
</dbReference>
<dbReference type="Pfam" id="PF13975">
    <property type="entry name" value="gag-asp_proteas"/>
    <property type="match status" value="1"/>
</dbReference>
<evidence type="ECO:0000259" key="11">
    <source>
        <dbReference type="PROSITE" id="PS50158"/>
    </source>
</evidence>
<dbReference type="CDD" id="cd09274">
    <property type="entry name" value="RNase_HI_RT_Ty3"/>
    <property type="match status" value="1"/>
</dbReference>
<evidence type="ECO:0000256" key="4">
    <source>
        <dbReference type="ARBA" id="ARBA00022722"/>
    </source>
</evidence>
<feature type="compositionally biased region" description="Acidic residues" evidence="10">
    <location>
        <begin position="498"/>
        <end position="519"/>
    </location>
</feature>
<keyword evidence="4" id="KW-0540">Nuclease</keyword>
<sequence>MSNTLNISKFLSSPETFSGTGQPDPLSWIQHLDRTRKAVGMSDEEALIVAASHFKGNAIRWWNIYEGRLTTWEDFEFAFKRQFISRHLEDSWWQELETIKQLPSQSIDDLTLRLRELFSYLRIHSESQMIRVFLRAVDDRIAYLLEQHTALTEFDAVVNAARKLELVEEKYRVVQLGPRHQLDGPPSVSRRTWPAAPPSDQSTYPESFHSTLTQLAQGIDAIRARLNEAPVNVVSPARNPGPRRIPTCFGCGQEGHIRPDCPIKQGEPSGKANGRHPSNPVNVVEVFAAEKRAPKKVTPANPIGRKGKEVERPTHQGPQGAYYPVPMEGVHGYQQQGGPQPQGAPFVLPGVQVHGGIPIQSGYPGGPLVSQAHGGFPVVGGGVQEAHGVEGVVRGGVQEAQGVEGVVRGGGQEVQGVHKESRKKRAPPRRLPVELKKKDFWERLQSLDSGLSMADWLSLDRRAKDDVRDGLRYIYGRKDPKHSSAMVNMVKRDSESWDSESEFELSSNEDNESWEEEEASLGSEEAIVSSASEAEYDSDDTEYSYQYNYQRFARSQPLKAPIMINGQVIEAIFDSGASVSVISKVLAKRLNLMPNGDQLPISSLDGVPHKPCDITVDVPIRVGGKLRPEAMCIQDSDSNRNLCLLGMTWCRAYGIQLRLQDSTIIVPTKRGTSFIEVQGRSDEMSEWRGEAPGVFSVTIRQEEIQPEVMPVLDQDAQSLLNYDEEVMTVSDSEEDLPEEIQSLVLANQDAFVENAGLGLLSVLAHEIPTTSSIPIRSRPYRLTWEEEEALSKEIEQLLELGLIRPSRGMWTSPVFFVRKRDGSLRLVVDYRRLNQITTKDAFPLPYIDDLLDSLGGASYFSTLDAASGFWQVPVAEDSIERTGFVTKQGTFEFTVMPFGLTSAPSTFQRAMSLILEPFLGDFVYVFIDDIIIFSKTLEDHCKHLALVFKACKDANLRLKRSKCSFARSSVEYLGHVVSGKGLSPCDRNVEKVLTMVQPTSTSEVHTFLGMAGYYRRFVHDYAAIAQPLTRLLKKDTVFDWGDEQELAFATLKEYLTSPPILAFPDRSMVQILTTDASTRGLGAVLSQASVEDLQQESVIAYGSRALRGPEKNYAATHLEALALIWGITRFRHYLAGRHFILRTDHAALVYIVNNNKPSPKLSRWAAALMEYDFTIQHTPGRDNPADALSRLLAPTL</sequence>